<keyword evidence="4" id="KW-1185">Reference proteome</keyword>
<feature type="chain" id="PRO_5015900656" description="Granulins domain-containing protein" evidence="2">
    <location>
        <begin position="25"/>
        <end position="154"/>
    </location>
</feature>
<dbReference type="Proteomes" id="UP000247498">
    <property type="component" value="Unassembled WGS sequence"/>
</dbReference>
<dbReference type="EMBL" id="BDRX01000003">
    <property type="protein sequence ID" value="GBF88098.1"/>
    <property type="molecule type" value="Genomic_DNA"/>
</dbReference>
<evidence type="ECO:0008006" key="5">
    <source>
        <dbReference type="Google" id="ProtNLM"/>
    </source>
</evidence>
<comment type="caution">
    <text evidence="3">The sequence shown here is derived from an EMBL/GenBank/DDBJ whole genome shotgun (WGS) entry which is preliminary data.</text>
</comment>
<gene>
    <name evidence="3" type="ORF">Rsub_00810</name>
</gene>
<feature type="compositionally biased region" description="Low complexity" evidence="1">
    <location>
        <begin position="113"/>
        <end position="123"/>
    </location>
</feature>
<evidence type="ECO:0000313" key="4">
    <source>
        <dbReference type="Proteomes" id="UP000247498"/>
    </source>
</evidence>
<name>A0A2V0NL44_9CHLO</name>
<feature type="signal peptide" evidence="2">
    <location>
        <begin position="1"/>
        <end position="24"/>
    </location>
</feature>
<keyword evidence="2" id="KW-0732">Signal</keyword>
<accession>A0A2V0NL44</accession>
<dbReference type="AlphaFoldDB" id="A0A2V0NL44"/>
<evidence type="ECO:0000313" key="3">
    <source>
        <dbReference type="EMBL" id="GBF88098.1"/>
    </source>
</evidence>
<dbReference type="InParanoid" id="A0A2V0NL44"/>
<proteinExistence type="predicted"/>
<evidence type="ECO:0000256" key="2">
    <source>
        <dbReference type="SAM" id="SignalP"/>
    </source>
</evidence>
<evidence type="ECO:0000256" key="1">
    <source>
        <dbReference type="SAM" id="MobiDB-lite"/>
    </source>
</evidence>
<reference evidence="3 4" key="1">
    <citation type="journal article" date="2018" name="Sci. Rep.">
        <title>Raphidocelis subcapitata (=Pseudokirchneriella subcapitata) provides an insight into genome evolution and environmental adaptations in the Sphaeropleales.</title>
        <authorList>
            <person name="Suzuki S."/>
            <person name="Yamaguchi H."/>
            <person name="Nakajima N."/>
            <person name="Kawachi M."/>
        </authorList>
    </citation>
    <scope>NUCLEOTIDE SEQUENCE [LARGE SCALE GENOMIC DNA]</scope>
    <source>
        <strain evidence="3 4">NIES-35</strain>
    </source>
</reference>
<sequence length="154" mass="16055">MIGRSTSVALALVLLAWAAVGGDAAADQFTCVLASNCPGGTRCDSATGKCCNRDAAGVRRCCKPERVCGSHCCFRPRICIGGQCPEHSSLPSRLACCRWHFKTSLRKPPRAPTPSTATTNLIPNPNPPTNPPALGSAGQQGLSARVLRKGGRLA</sequence>
<protein>
    <recommendedName>
        <fullName evidence="5">Granulins domain-containing protein</fullName>
    </recommendedName>
</protein>
<feature type="region of interest" description="Disordered" evidence="1">
    <location>
        <begin position="105"/>
        <end position="154"/>
    </location>
</feature>
<organism evidence="3 4">
    <name type="scientific">Raphidocelis subcapitata</name>
    <dbReference type="NCBI Taxonomy" id="307507"/>
    <lineage>
        <taxon>Eukaryota</taxon>
        <taxon>Viridiplantae</taxon>
        <taxon>Chlorophyta</taxon>
        <taxon>core chlorophytes</taxon>
        <taxon>Chlorophyceae</taxon>
        <taxon>CS clade</taxon>
        <taxon>Sphaeropleales</taxon>
        <taxon>Selenastraceae</taxon>
        <taxon>Raphidocelis</taxon>
    </lineage>
</organism>